<dbReference type="PANTHER" id="PTHR12790:SF0">
    <property type="entry name" value="RNA POLYMERASE I-SPECIFIC TRANSCRIPTION INITIATION FACTOR RRN3-RELATED"/>
    <property type="match status" value="1"/>
</dbReference>
<dbReference type="GO" id="GO:0003743">
    <property type="term" value="F:translation initiation factor activity"/>
    <property type="evidence" value="ECO:0007669"/>
    <property type="project" value="UniProtKB-KW"/>
</dbReference>
<dbReference type="PANTHER" id="PTHR12790">
    <property type="entry name" value="TRANSCRIPTION INITIATION FACTOR IA RRN3"/>
    <property type="match status" value="1"/>
</dbReference>
<protein>
    <submittedName>
        <fullName evidence="2">RNA polymerase I-specific transcription initiation factor RRN3</fullName>
    </submittedName>
</protein>
<dbReference type="OrthoDB" id="26970at2759"/>
<dbReference type="GO" id="GO:0005634">
    <property type="term" value="C:nucleus"/>
    <property type="evidence" value="ECO:0007669"/>
    <property type="project" value="TreeGrafter"/>
</dbReference>
<dbReference type="GO" id="GO:0006361">
    <property type="term" value="P:transcription initiation at RNA polymerase I promoter"/>
    <property type="evidence" value="ECO:0007669"/>
    <property type="project" value="InterPro"/>
</dbReference>
<dbReference type="KEGG" id="bdr:105221806"/>
<gene>
    <name evidence="2" type="primary">RRN3</name>
</gene>
<keyword evidence="2" id="KW-0648">Protein biosynthesis</keyword>
<organism evidence="2">
    <name type="scientific">Bactrocera dorsalis</name>
    <name type="common">Oriental fruit fly</name>
    <name type="synonym">Dacus dorsalis</name>
    <dbReference type="NCBI Taxonomy" id="27457"/>
    <lineage>
        <taxon>Eukaryota</taxon>
        <taxon>Metazoa</taxon>
        <taxon>Ecdysozoa</taxon>
        <taxon>Arthropoda</taxon>
        <taxon>Hexapoda</taxon>
        <taxon>Insecta</taxon>
        <taxon>Pterygota</taxon>
        <taxon>Neoptera</taxon>
        <taxon>Endopterygota</taxon>
        <taxon>Diptera</taxon>
        <taxon>Brachycera</taxon>
        <taxon>Muscomorpha</taxon>
        <taxon>Tephritoidea</taxon>
        <taxon>Tephritidae</taxon>
        <taxon>Bactrocera</taxon>
        <taxon>Bactrocera</taxon>
    </lineage>
</organism>
<evidence type="ECO:0000313" key="2">
    <source>
        <dbReference type="EMBL" id="JAC37174.1"/>
    </source>
</evidence>
<dbReference type="Pfam" id="PF05327">
    <property type="entry name" value="RRN3"/>
    <property type="match status" value="1"/>
</dbReference>
<dbReference type="EMBL" id="GAKP01021778">
    <property type="protein sequence ID" value="JAC37174.1"/>
    <property type="molecule type" value="Transcribed_RNA"/>
</dbReference>
<dbReference type="InterPro" id="IPR007991">
    <property type="entry name" value="RNA_pol_I_trans_ini_fac_RRN3"/>
</dbReference>
<keyword evidence="2" id="KW-0396">Initiation factor</keyword>
<dbReference type="EMBL" id="GAKP01021780">
    <property type="protein sequence ID" value="JAC37172.1"/>
    <property type="molecule type" value="Transcribed_RNA"/>
</dbReference>
<dbReference type="AlphaFoldDB" id="A0A034V3T8"/>
<dbReference type="GO" id="GO:0001181">
    <property type="term" value="F:RNA polymerase I general transcription initiation factor activity"/>
    <property type="evidence" value="ECO:0007669"/>
    <property type="project" value="InterPro"/>
</dbReference>
<dbReference type="GO" id="GO:0001042">
    <property type="term" value="F:RNA polymerase I core binding"/>
    <property type="evidence" value="ECO:0007669"/>
    <property type="project" value="TreeGrafter"/>
</dbReference>
<proteinExistence type="inferred from homology"/>
<evidence type="ECO:0000256" key="1">
    <source>
        <dbReference type="ARBA" id="ARBA00010098"/>
    </source>
</evidence>
<reference evidence="2" key="1">
    <citation type="journal article" date="2014" name="BMC Genomics">
        <title>Characterizing the developmental transcriptome of the oriental fruit fly, Bactrocera dorsalis (Diptera: Tephritidae) through comparative genomic analysis with Drosophila melanogaster utilizing modENCODE datasets.</title>
        <authorList>
            <person name="Geib S.M."/>
            <person name="Calla B."/>
            <person name="Hall B."/>
            <person name="Hou S."/>
            <person name="Manoukis N.C."/>
        </authorList>
    </citation>
    <scope>NUCLEOTIDE SEQUENCE</scope>
    <source>
        <strain evidence="2">Punador</strain>
    </source>
</reference>
<dbReference type="CTD" id="35454"/>
<sequence>MSSVYSAKTGLSSILKAYSPAERERAKNIAINKVRFEIPKQKGILDAVEAVNAHNNFQPLNEFVAFLKETEISDNEFSQIMSDAHKLIYDLSPKFTNMVEALISLPWTKRQPAALQAYTEFYIDIMVAHNKYVEFGIPKLISLWIPADADESMWPNGTPIDNVKIELDAIHHLLDRILTAIPMSFEVVLETIENKFPYFKKATHVIAGYVHNVLWLTEYKPIFTEFVMQLLIQKLVVLDVNAPRSEIEETECEEDEDLEEENEDQEIFEMDDCQKSSGVNQKDDDLLPMKHAIAHTLDICMEKMFNFLDTRNPYALNVTAEQRLQLNKFWKVLLTAFDNVILPSHNTHHVQFLLFYHSSFKNTIAEAFLQSLWDKIKNPNVSAVIRQAAVGYIASFLARAKFLPLQVLKYYLKELCDWAHQYIQRCDQYRQNGSLKANIVFFSLCQAVFYVIAFRSRDLTADRKSLLFLQSLQLSAIVTCNFNPLRVCLPAVATAFAGVTRAYQLAYCHAILERNARRKLATVYANDTATPEETLDTFFPFDPYLLKMSEKKITPHYLQYQASEAEEASVVATHMSPLRQRKRGDSEMCDDIDDFIVADKRQKIMELARSQEREAQFTYGLSPGFHM</sequence>
<dbReference type="RefSeq" id="XP_011197220.2">
    <property type="nucleotide sequence ID" value="XM_011198918.4"/>
</dbReference>
<dbReference type="EMBL" id="GAKP01021776">
    <property type="protein sequence ID" value="JAC37176.1"/>
    <property type="molecule type" value="Transcribed_RNA"/>
</dbReference>
<accession>A0A034V3T8</accession>
<name>A0A034V3T8_BACDO</name>
<dbReference type="GeneID" id="105221806"/>
<comment type="similarity">
    <text evidence="1">Belongs to the RRN3 family.</text>
</comment>